<name>A0AAX2DK02_9PSED</name>
<dbReference type="EMBL" id="LT629790">
    <property type="protein sequence ID" value="SDU76591.1"/>
    <property type="molecule type" value="Genomic_DNA"/>
</dbReference>
<dbReference type="RefSeq" id="WP_154673549.1">
    <property type="nucleotide sequence ID" value="NZ_LJWU01000029.1"/>
</dbReference>
<organism evidence="2 3">
    <name type="scientific">Pseudomonas mediterranea</name>
    <dbReference type="NCBI Taxonomy" id="183795"/>
    <lineage>
        <taxon>Bacteria</taxon>
        <taxon>Pseudomonadati</taxon>
        <taxon>Pseudomonadota</taxon>
        <taxon>Gammaproteobacteria</taxon>
        <taxon>Pseudomonadales</taxon>
        <taxon>Pseudomonadaceae</taxon>
        <taxon>Pseudomonas</taxon>
    </lineage>
</organism>
<sequence>MNQAQWLARPLPSSPTDPRHALGSQDMAMVDPFGSRSVFIDAIST</sequence>
<dbReference type="AlphaFoldDB" id="A0AAX2DK02"/>
<evidence type="ECO:0000256" key="1">
    <source>
        <dbReference type="SAM" id="MobiDB-lite"/>
    </source>
</evidence>
<evidence type="ECO:0000313" key="2">
    <source>
        <dbReference type="EMBL" id="SDU76591.1"/>
    </source>
</evidence>
<dbReference type="Proteomes" id="UP000183772">
    <property type="component" value="Chromosome I"/>
</dbReference>
<proteinExistence type="predicted"/>
<dbReference type="GeneID" id="76215879"/>
<evidence type="ECO:0000313" key="3">
    <source>
        <dbReference type="Proteomes" id="UP000183772"/>
    </source>
</evidence>
<keyword evidence="3" id="KW-1185">Reference proteome</keyword>
<accession>A0AAX2DK02</accession>
<feature type="region of interest" description="Disordered" evidence="1">
    <location>
        <begin position="1"/>
        <end position="23"/>
    </location>
</feature>
<gene>
    <name evidence="2" type="ORF">SAMN05216476_5729</name>
</gene>
<protein>
    <submittedName>
        <fullName evidence="2">Uncharacterized protein</fullName>
    </submittedName>
</protein>
<reference evidence="2 3" key="1">
    <citation type="submission" date="2016-10" db="EMBL/GenBank/DDBJ databases">
        <authorList>
            <person name="Varghese N."/>
            <person name="Submissions S."/>
        </authorList>
    </citation>
    <scope>NUCLEOTIDE SEQUENCE [LARGE SCALE GENOMIC DNA]</scope>
    <source>
        <strain evidence="2 3">DSM 16733</strain>
    </source>
</reference>